<gene>
    <name evidence="2" type="ORF">PTT_18099</name>
</gene>
<protein>
    <submittedName>
        <fullName evidence="2">Uncharacterized protein</fullName>
    </submittedName>
</protein>
<dbReference type="KEGG" id="pte:PTT_18099"/>
<proteinExistence type="predicted"/>
<dbReference type="EMBL" id="GL537342">
    <property type="protein sequence ID" value="EFQ86611.1"/>
    <property type="molecule type" value="Genomic_DNA"/>
</dbReference>
<feature type="compositionally biased region" description="Polar residues" evidence="1">
    <location>
        <begin position="40"/>
        <end position="51"/>
    </location>
</feature>
<evidence type="ECO:0000256" key="1">
    <source>
        <dbReference type="SAM" id="MobiDB-lite"/>
    </source>
</evidence>
<name>E3S5Y7_PYRTT</name>
<organism evidence="3">
    <name type="scientific">Pyrenophora teres f. teres (strain 0-1)</name>
    <name type="common">Barley net blotch fungus</name>
    <name type="synonym">Drechslera teres f. teres</name>
    <dbReference type="NCBI Taxonomy" id="861557"/>
    <lineage>
        <taxon>Eukaryota</taxon>
        <taxon>Fungi</taxon>
        <taxon>Dikarya</taxon>
        <taxon>Ascomycota</taxon>
        <taxon>Pezizomycotina</taxon>
        <taxon>Dothideomycetes</taxon>
        <taxon>Pleosporomycetidae</taxon>
        <taxon>Pleosporales</taxon>
        <taxon>Pleosporineae</taxon>
        <taxon>Pleosporaceae</taxon>
        <taxon>Pyrenophora</taxon>
    </lineage>
</organism>
<sequence length="102" mass="11497">MEEKLQKAQAKKQREEAQLQRQVELEEKRNVRAKLKLNTRQKLSNKLNNASAKPPQVAQPSNKRQERASAAQAGVQAGDELSAAPAKVTLRGRKINLPQNYR</sequence>
<keyword evidence="3" id="KW-1185">Reference proteome</keyword>
<feature type="region of interest" description="Disordered" evidence="1">
    <location>
        <begin position="1"/>
        <end position="22"/>
    </location>
</feature>
<dbReference type="OrthoDB" id="3773872at2759"/>
<accession>E3S5Y7</accession>
<dbReference type="Proteomes" id="UP000001067">
    <property type="component" value="Unassembled WGS sequence"/>
</dbReference>
<dbReference type="AlphaFoldDB" id="E3S5Y7"/>
<evidence type="ECO:0000313" key="2">
    <source>
        <dbReference type="EMBL" id="EFQ86611.1"/>
    </source>
</evidence>
<reference evidence="2 3" key="1">
    <citation type="journal article" date="2010" name="Genome Biol.">
        <title>A first genome assembly of the barley fungal pathogen Pyrenophora teres f. teres.</title>
        <authorList>
            <person name="Ellwood S.R."/>
            <person name="Liu Z."/>
            <person name="Syme R.A."/>
            <person name="Lai Z."/>
            <person name="Hane J.K."/>
            <person name="Keiper F."/>
            <person name="Moffat C.S."/>
            <person name="Oliver R.P."/>
            <person name="Friesen T.L."/>
        </authorList>
    </citation>
    <scope>NUCLEOTIDE SEQUENCE [LARGE SCALE GENOMIC DNA]</scope>
    <source>
        <strain evidence="2 3">0-1</strain>
    </source>
</reference>
<dbReference type="HOGENOM" id="CLU_2278886_0_0_1"/>
<evidence type="ECO:0000313" key="3">
    <source>
        <dbReference type="Proteomes" id="UP000001067"/>
    </source>
</evidence>
<feature type="region of interest" description="Disordered" evidence="1">
    <location>
        <begin position="36"/>
        <end position="102"/>
    </location>
</feature>